<dbReference type="InterPro" id="IPR043135">
    <property type="entry name" value="Fur_C"/>
</dbReference>
<dbReference type="PANTHER" id="PTHR33202:SF18">
    <property type="entry name" value="TRANSCRIPTIONAL REGULATOR FURA"/>
    <property type="match status" value="1"/>
</dbReference>
<evidence type="ECO:0000256" key="4">
    <source>
        <dbReference type="ARBA" id="ARBA00022491"/>
    </source>
</evidence>
<keyword evidence="3" id="KW-0963">Cytoplasm</keyword>
<evidence type="ECO:0000256" key="7">
    <source>
        <dbReference type="ARBA" id="ARBA00023004"/>
    </source>
</evidence>
<keyword evidence="6" id="KW-0862">Zinc</keyword>
<keyword evidence="4" id="KW-0678">Repressor</keyword>
<organism evidence="11">
    <name type="scientific">freshwater metagenome</name>
    <dbReference type="NCBI Taxonomy" id="449393"/>
    <lineage>
        <taxon>unclassified sequences</taxon>
        <taxon>metagenomes</taxon>
        <taxon>ecological metagenomes</taxon>
    </lineage>
</organism>
<comment type="similarity">
    <text evidence="2">Belongs to the Fur family.</text>
</comment>
<keyword evidence="5" id="KW-0479">Metal-binding</keyword>
<reference evidence="11" key="1">
    <citation type="submission" date="2020-05" db="EMBL/GenBank/DDBJ databases">
        <authorList>
            <person name="Chiriac C."/>
            <person name="Salcher M."/>
            <person name="Ghai R."/>
            <person name="Kavagutti S V."/>
        </authorList>
    </citation>
    <scope>NUCLEOTIDE SEQUENCE</scope>
</reference>
<comment type="subcellular location">
    <subcellularLocation>
        <location evidence="1">Cytoplasm</location>
    </subcellularLocation>
</comment>
<dbReference type="CDD" id="cd07153">
    <property type="entry name" value="Fur_like"/>
    <property type="match status" value="1"/>
</dbReference>
<dbReference type="Gene3D" id="3.30.1490.190">
    <property type="match status" value="1"/>
</dbReference>
<evidence type="ECO:0000256" key="9">
    <source>
        <dbReference type="ARBA" id="ARBA00023125"/>
    </source>
</evidence>
<dbReference type="Gene3D" id="1.10.10.10">
    <property type="entry name" value="Winged helix-like DNA-binding domain superfamily/Winged helix DNA-binding domain"/>
    <property type="match status" value="1"/>
</dbReference>
<dbReference type="InterPro" id="IPR036390">
    <property type="entry name" value="WH_DNA-bd_sf"/>
</dbReference>
<keyword evidence="9" id="KW-0238">DNA-binding</keyword>
<evidence type="ECO:0000256" key="10">
    <source>
        <dbReference type="ARBA" id="ARBA00023163"/>
    </source>
</evidence>
<dbReference type="GO" id="GO:0000976">
    <property type="term" value="F:transcription cis-regulatory region binding"/>
    <property type="evidence" value="ECO:0007669"/>
    <property type="project" value="TreeGrafter"/>
</dbReference>
<dbReference type="EMBL" id="CAFBMR010000005">
    <property type="protein sequence ID" value="CAB4903716.1"/>
    <property type="molecule type" value="Genomic_DNA"/>
</dbReference>
<dbReference type="PANTHER" id="PTHR33202">
    <property type="entry name" value="ZINC UPTAKE REGULATION PROTEIN"/>
    <property type="match status" value="1"/>
</dbReference>
<dbReference type="GO" id="GO:0045892">
    <property type="term" value="P:negative regulation of DNA-templated transcription"/>
    <property type="evidence" value="ECO:0007669"/>
    <property type="project" value="TreeGrafter"/>
</dbReference>
<dbReference type="AlphaFoldDB" id="A0A6J7G9B8"/>
<gene>
    <name evidence="11" type="ORF">UFOPK3610_00278</name>
</gene>
<sequence>MVPLDLADDLRAQGLQVTAQRLAVLEAVRANSHASADSVWEFAVTRIGSISRQAVYDALAALTEAGLVRRIQPAGSPARFEGRVHDNHHHMICRECGHLVDVDCAAGAVPCLTPSDSHGFEVDEAEVVYWGRCATCKDNGESQIPVAALTLTGKNSTTKT</sequence>
<evidence type="ECO:0000256" key="6">
    <source>
        <dbReference type="ARBA" id="ARBA00022833"/>
    </source>
</evidence>
<dbReference type="InterPro" id="IPR002481">
    <property type="entry name" value="FUR"/>
</dbReference>
<evidence type="ECO:0000256" key="3">
    <source>
        <dbReference type="ARBA" id="ARBA00022490"/>
    </source>
</evidence>
<dbReference type="SUPFAM" id="SSF46785">
    <property type="entry name" value="Winged helix' DNA-binding domain"/>
    <property type="match status" value="1"/>
</dbReference>
<dbReference type="Pfam" id="PF01475">
    <property type="entry name" value="FUR"/>
    <property type="match status" value="1"/>
</dbReference>
<evidence type="ECO:0000256" key="8">
    <source>
        <dbReference type="ARBA" id="ARBA00023015"/>
    </source>
</evidence>
<dbReference type="GO" id="GO:0005737">
    <property type="term" value="C:cytoplasm"/>
    <property type="evidence" value="ECO:0007669"/>
    <property type="project" value="UniProtKB-SubCell"/>
</dbReference>
<keyword evidence="8" id="KW-0805">Transcription regulation</keyword>
<evidence type="ECO:0000256" key="5">
    <source>
        <dbReference type="ARBA" id="ARBA00022723"/>
    </source>
</evidence>
<accession>A0A6J7G9B8</accession>
<dbReference type="GO" id="GO:0003700">
    <property type="term" value="F:DNA-binding transcription factor activity"/>
    <property type="evidence" value="ECO:0007669"/>
    <property type="project" value="InterPro"/>
</dbReference>
<protein>
    <submittedName>
        <fullName evidence="11">Unannotated protein</fullName>
    </submittedName>
</protein>
<dbReference type="InterPro" id="IPR036388">
    <property type="entry name" value="WH-like_DNA-bd_sf"/>
</dbReference>
<dbReference type="GO" id="GO:0008270">
    <property type="term" value="F:zinc ion binding"/>
    <property type="evidence" value="ECO:0007669"/>
    <property type="project" value="TreeGrafter"/>
</dbReference>
<evidence type="ECO:0000313" key="11">
    <source>
        <dbReference type="EMBL" id="CAB4903716.1"/>
    </source>
</evidence>
<dbReference type="GO" id="GO:1900376">
    <property type="term" value="P:regulation of secondary metabolite biosynthetic process"/>
    <property type="evidence" value="ECO:0007669"/>
    <property type="project" value="TreeGrafter"/>
</dbReference>
<name>A0A6J7G9B8_9ZZZZ</name>
<keyword evidence="10" id="KW-0804">Transcription</keyword>
<keyword evidence="7" id="KW-0408">Iron</keyword>
<proteinExistence type="inferred from homology"/>
<evidence type="ECO:0000256" key="2">
    <source>
        <dbReference type="ARBA" id="ARBA00007957"/>
    </source>
</evidence>
<evidence type="ECO:0000256" key="1">
    <source>
        <dbReference type="ARBA" id="ARBA00004496"/>
    </source>
</evidence>